<dbReference type="AlphaFoldDB" id="A0AAI9SWU6"/>
<keyword evidence="5 12" id="KW-0812">Transmembrane</keyword>
<keyword evidence="4" id="KW-0813">Transport</keyword>
<evidence type="ECO:0000256" key="6">
    <source>
        <dbReference type="ARBA" id="ARBA00022792"/>
    </source>
</evidence>
<evidence type="ECO:0000256" key="1">
    <source>
        <dbReference type="ARBA" id="ARBA00004434"/>
    </source>
</evidence>
<evidence type="ECO:0000256" key="5">
    <source>
        <dbReference type="ARBA" id="ARBA00022692"/>
    </source>
</evidence>
<organism evidence="13 14">
    <name type="scientific">Candida oxycetoniae</name>
    <dbReference type="NCBI Taxonomy" id="497107"/>
    <lineage>
        <taxon>Eukaryota</taxon>
        <taxon>Fungi</taxon>
        <taxon>Dikarya</taxon>
        <taxon>Ascomycota</taxon>
        <taxon>Saccharomycotina</taxon>
        <taxon>Pichiomycetes</taxon>
        <taxon>Debaryomycetaceae</taxon>
        <taxon>Candida/Lodderomyces clade</taxon>
        <taxon>Candida</taxon>
    </lineage>
</organism>
<evidence type="ECO:0000256" key="11">
    <source>
        <dbReference type="ARBA" id="ARBA00023136"/>
    </source>
</evidence>
<keyword evidence="11 12" id="KW-0472">Membrane</keyword>
<keyword evidence="7" id="KW-0653">Protein transport</keyword>
<accession>A0AAI9SWU6</accession>
<dbReference type="Proteomes" id="UP001202479">
    <property type="component" value="Unassembled WGS sequence"/>
</dbReference>
<evidence type="ECO:0000256" key="4">
    <source>
        <dbReference type="ARBA" id="ARBA00022448"/>
    </source>
</evidence>
<evidence type="ECO:0000313" key="13">
    <source>
        <dbReference type="EMBL" id="KAI3404587.1"/>
    </source>
</evidence>
<keyword evidence="10" id="KW-0496">Mitochondrion</keyword>
<evidence type="ECO:0000256" key="8">
    <source>
        <dbReference type="ARBA" id="ARBA00022989"/>
    </source>
</evidence>
<dbReference type="InterPro" id="IPR021056">
    <property type="entry name" value="Mt_import_IM_translocase_Tim54"/>
</dbReference>
<comment type="similarity">
    <text evidence="2">Belongs to the TIM54 family.</text>
</comment>
<dbReference type="GeneID" id="73380199"/>
<evidence type="ECO:0000256" key="7">
    <source>
        <dbReference type="ARBA" id="ARBA00022927"/>
    </source>
</evidence>
<reference evidence="13" key="1">
    <citation type="journal article" date="2022" name="DNA Res.">
        <title>Genome analysis of five recently described species of the CUG-Ser clade uncovers Candida theae as a new hybrid lineage with pathogenic potential in the Candida parapsilosis species complex.</title>
        <authorList>
            <person name="Mixao V."/>
            <person name="Del Olmo V."/>
            <person name="Hegedusova E."/>
            <person name="Saus E."/>
            <person name="Pryszcz L."/>
            <person name="Cillingova A."/>
            <person name="Nosek J."/>
            <person name="Gabaldon T."/>
        </authorList>
    </citation>
    <scope>NUCLEOTIDE SEQUENCE</scope>
    <source>
        <strain evidence="13">CBS 10844</strain>
    </source>
</reference>
<sequence length="403" mass="46296">MSGTETKKKVPKKGGYENPALRALGIKRISIPSKKWMVFWTVLVGIGSTIAYDKYEQKQIRQKWMEKVKQFGEETYDINRIPRKLTIYIAPPPNDFLDESLKIFRKFIKPVLNSGSVEFQVFSENRQGDIRANVAQRIRDRRSKEVCKGNELKENVENVEKTSDDEDKTVSRSTLYKPADVLGLYKIFPKEIGVVSDDAKDDVSKSGGVICIGRGAFKEYISGLHEGLLGPLTKPEAVAAEEEKRAAEKADEPAIDEDNEEANLKPVPMKYISGKEYQDAPLAPELDMRVTVRDEKGVPEFFEQPVYVFPVPKVQGIMNTPRKIYNYLTKRYLADDFGNRASHIVRQETVPFEYKHTLMAAEEESDWPEKWIQKGLEKKSEWVQELDYDDRVISRLRVFDDKK</sequence>
<evidence type="ECO:0000256" key="12">
    <source>
        <dbReference type="SAM" id="Phobius"/>
    </source>
</evidence>
<dbReference type="GO" id="GO:0015031">
    <property type="term" value="P:protein transport"/>
    <property type="evidence" value="ECO:0007669"/>
    <property type="project" value="UniProtKB-KW"/>
</dbReference>
<dbReference type="InterPro" id="IPR050187">
    <property type="entry name" value="Lipid_Phosphate_FormReg"/>
</dbReference>
<keyword evidence="14" id="KW-1185">Reference proteome</keyword>
<name>A0AAI9SWU6_9ASCO</name>
<comment type="caution">
    <text evidence="13">The sequence shown here is derived from an EMBL/GenBank/DDBJ whole genome shotgun (WGS) entry which is preliminary data.</text>
</comment>
<dbReference type="PANTHER" id="PTHR12358">
    <property type="entry name" value="SPHINGOSINE KINASE"/>
    <property type="match status" value="1"/>
</dbReference>
<dbReference type="RefSeq" id="XP_049180332.1">
    <property type="nucleotide sequence ID" value="XM_049323826.1"/>
</dbReference>
<keyword evidence="8 12" id="KW-1133">Transmembrane helix</keyword>
<dbReference type="PANTHER" id="PTHR12358:SF101">
    <property type="entry name" value="MITOCHONDRIAL IMPORT INNER MEMBRANE TRANSLOCASE SUBUNIT TIM54"/>
    <property type="match status" value="1"/>
</dbReference>
<proteinExistence type="inferred from homology"/>
<dbReference type="Pfam" id="PF11711">
    <property type="entry name" value="Tim54"/>
    <property type="match status" value="1"/>
</dbReference>
<feature type="transmembrane region" description="Helical" evidence="12">
    <location>
        <begin position="36"/>
        <end position="52"/>
    </location>
</feature>
<evidence type="ECO:0000256" key="9">
    <source>
        <dbReference type="ARBA" id="ARBA00023010"/>
    </source>
</evidence>
<dbReference type="EMBL" id="JAHUZD010000092">
    <property type="protein sequence ID" value="KAI3404587.1"/>
    <property type="molecule type" value="Genomic_DNA"/>
</dbReference>
<protein>
    <recommendedName>
        <fullName evidence="3">Mitochondrial import inner membrane translocase subunit TIM54</fullName>
    </recommendedName>
</protein>
<evidence type="ECO:0000256" key="10">
    <source>
        <dbReference type="ARBA" id="ARBA00023128"/>
    </source>
</evidence>
<comment type="subcellular location">
    <subcellularLocation>
        <location evidence="1">Mitochondrion inner membrane</location>
        <topology evidence="1">Single-pass membrane protein</topology>
    </subcellularLocation>
</comment>
<evidence type="ECO:0000313" key="14">
    <source>
        <dbReference type="Proteomes" id="UP001202479"/>
    </source>
</evidence>
<evidence type="ECO:0000256" key="2">
    <source>
        <dbReference type="ARBA" id="ARBA00006355"/>
    </source>
</evidence>
<dbReference type="GO" id="GO:0005743">
    <property type="term" value="C:mitochondrial inner membrane"/>
    <property type="evidence" value="ECO:0007669"/>
    <property type="project" value="UniProtKB-SubCell"/>
</dbReference>
<keyword evidence="9" id="KW-0811">Translocation</keyword>
<keyword evidence="6" id="KW-0999">Mitochondrion inner membrane</keyword>
<evidence type="ECO:0000256" key="3">
    <source>
        <dbReference type="ARBA" id="ARBA00020796"/>
    </source>
</evidence>
<gene>
    <name evidence="13" type="ORF">KGF56_002582</name>
</gene>